<evidence type="ECO:0000313" key="8">
    <source>
        <dbReference type="Proteomes" id="UP001229773"/>
    </source>
</evidence>
<dbReference type="InterPro" id="IPR056823">
    <property type="entry name" value="TEN-like_YD-shell"/>
</dbReference>
<evidence type="ECO:0000313" key="7">
    <source>
        <dbReference type="EMBL" id="WLS98454.1"/>
    </source>
</evidence>
<evidence type="ECO:0000259" key="5">
    <source>
        <dbReference type="Pfam" id="PF20148"/>
    </source>
</evidence>
<dbReference type="Pfam" id="PF05593">
    <property type="entry name" value="RHS_repeat"/>
    <property type="match status" value="3"/>
</dbReference>
<proteinExistence type="predicted"/>
<dbReference type="RefSeq" id="WP_025331555.1">
    <property type="nucleotide sequence ID" value="NZ_CP132375.1"/>
</dbReference>
<dbReference type="InterPro" id="IPR006530">
    <property type="entry name" value="YD"/>
</dbReference>
<dbReference type="SUPFAM" id="SSF69304">
    <property type="entry name" value="Tricorn protease N-terminal domain"/>
    <property type="match status" value="1"/>
</dbReference>
<dbReference type="InterPro" id="IPR028048">
    <property type="entry name" value="Tox-HNH-EHHH"/>
</dbReference>
<evidence type="ECO:0000259" key="4">
    <source>
        <dbReference type="Pfam" id="PF15657"/>
    </source>
</evidence>
<dbReference type="InterPro" id="IPR031325">
    <property type="entry name" value="RHS_repeat"/>
</dbReference>
<organism evidence="7 8">
    <name type="scientific">Snodgrassella alvi</name>
    <dbReference type="NCBI Taxonomy" id="1196083"/>
    <lineage>
        <taxon>Bacteria</taxon>
        <taxon>Pseudomonadati</taxon>
        <taxon>Pseudomonadota</taxon>
        <taxon>Betaproteobacteria</taxon>
        <taxon>Neisseriales</taxon>
        <taxon>Neisseriaceae</taxon>
        <taxon>Snodgrassella</taxon>
    </lineage>
</organism>
<evidence type="ECO:0000259" key="6">
    <source>
        <dbReference type="Pfam" id="PF25023"/>
    </source>
</evidence>
<evidence type="ECO:0000256" key="3">
    <source>
        <dbReference type="SAM" id="Phobius"/>
    </source>
</evidence>
<dbReference type="Pfam" id="PF25023">
    <property type="entry name" value="TEN_YD-shell"/>
    <property type="match status" value="2"/>
</dbReference>
<gene>
    <name evidence="7" type="ORF">RAM05_00075</name>
</gene>
<feature type="domain" description="HNH/Endo VII superfamily nuclease toxins" evidence="4">
    <location>
        <begin position="1384"/>
        <end position="1446"/>
    </location>
</feature>
<dbReference type="InterPro" id="IPR022385">
    <property type="entry name" value="Rhs_assc_core"/>
</dbReference>
<evidence type="ECO:0000256" key="1">
    <source>
        <dbReference type="ARBA" id="ARBA00022737"/>
    </source>
</evidence>
<dbReference type="Gene3D" id="2.60.200.60">
    <property type="match status" value="1"/>
</dbReference>
<accession>A0ABD7Z1K3</accession>
<protein>
    <submittedName>
        <fullName evidence="7">RHS repeat-associated core domain-containing protein</fullName>
    </submittedName>
</protein>
<dbReference type="Pfam" id="PF20148">
    <property type="entry name" value="DUF6531"/>
    <property type="match status" value="1"/>
</dbReference>
<dbReference type="GeneID" id="32537023"/>
<feature type="region of interest" description="Disordered" evidence="2">
    <location>
        <begin position="1438"/>
        <end position="1459"/>
    </location>
</feature>
<keyword evidence="3" id="KW-1133">Transmembrane helix</keyword>
<keyword evidence="1" id="KW-0677">Repeat</keyword>
<dbReference type="NCBIfam" id="TIGR01643">
    <property type="entry name" value="YD_repeat_2x"/>
    <property type="match status" value="11"/>
</dbReference>
<feature type="domain" description="Teneurin-like YD-shell" evidence="6">
    <location>
        <begin position="789"/>
        <end position="970"/>
    </location>
</feature>
<evidence type="ECO:0000256" key="2">
    <source>
        <dbReference type="SAM" id="MobiDB-lite"/>
    </source>
</evidence>
<keyword evidence="3" id="KW-0472">Membrane</keyword>
<dbReference type="Proteomes" id="UP001229773">
    <property type="component" value="Chromosome"/>
</dbReference>
<feature type="transmembrane region" description="Helical" evidence="3">
    <location>
        <begin position="44"/>
        <end position="70"/>
    </location>
</feature>
<dbReference type="PANTHER" id="PTHR32305:SF15">
    <property type="entry name" value="PROTEIN RHSA-RELATED"/>
    <property type="match status" value="1"/>
</dbReference>
<dbReference type="Gene3D" id="2.180.10.10">
    <property type="entry name" value="RHS repeat-associated core"/>
    <property type="match status" value="2"/>
</dbReference>
<dbReference type="EMBL" id="CP132375">
    <property type="protein sequence ID" value="WLS98454.1"/>
    <property type="molecule type" value="Genomic_DNA"/>
</dbReference>
<feature type="domain" description="DUF6531" evidence="5">
    <location>
        <begin position="306"/>
        <end position="385"/>
    </location>
</feature>
<feature type="domain" description="Teneurin-like YD-shell" evidence="6">
    <location>
        <begin position="1019"/>
        <end position="1327"/>
    </location>
</feature>
<reference evidence="7 8" key="1">
    <citation type="submission" date="2023-08" db="EMBL/GenBank/DDBJ databases">
        <title>Complete genome sequences of 12 bacterial strains from the honey bee gut, resolved with long-read nanopore sequencing.</title>
        <authorList>
            <person name="Kwong W.K."/>
            <person name="Acheampong S."/>
            <person name="Polat M.F."/>
        </authorList>
    </citation>
    <scope>NUCLEOTIDE SEQUENCE [LARGE SCALE GENOMIC DNA]</scope>
    <source>
        <strain evidence="8">wkB9</strain>
    </source>
</reference>
<dbReference type="InterPro" id="IPR045351">
    <property type="entry name" value="DUF6531"/>
</dbReference>
<dbReference type="PANTHER" id="PTHR32305">
    <property type="match status" value="1"/>
</dbReference>
<dbReference type="NCBIfam" id="TIGR03696">
    <property type="entry name" value="Rhs_assc_core"/>
    <property type="match status" value="1"/>
</dbReference>
<dbReference type="InterPro" id="IPR050708">
    <property type="entry name" value="T6SS_VgrG/RHS"/>
</dbReference>
<dbReference type="Pfam" id="PF15657">
    <property type="entry name" value="Tox-HNH-EHHH"/>
    <property type="match status" value="1"/>
</dbReference>
<dbReference type="PRINTS" id="PR00394">
    <property type="entry name" value="RHSPROTEIN"/>
</dbReference>
<name>A0ABD7Z1K3_9NEIS</name>
<sequence>MGQAYWAAREGDILLHTSLLADIIGAAVEVVCETVLAGACFGAAVLLIGSAGTAACVVGVIASVVASIVLEKKITQAGDFVSSLLSPSEDGRIKTGSQNTHTNSLPSARAAGIVKKAETEQAPQQPESFIDIAGNILWGLGQAVSDFFRPTIASPDPNTTEPREDDKIICKKHPSFEPGPGTNSVVSAVIEAISGAPEYMAEGSKKVYINSQPAVRSNDRSTCEAKVTDDYKGGIKVSNNVRIGGESVVVREIKSGKHPIALIATIAALFFRKGKLISKLGRFAECFIKAAAIGYIVSKAIEPFRGNPVHLPTGAKLLFGPEELDFSLPAHLPFEWQRFYSSVDTRTHNMFGAGWSVDYEIEMEIDPQPDGSCAAVYINEEGRRIEIEPIQPGKGIRGLNENLSVRRGEQDRWVIEDDNGFYRLFEPDPNNPKRLLLSMVQDRNDNQLLIYRDSHSRIVEIADNDNAARISLHYQDQRHPQRVTEIRQELSDGSNRLLNRYQYTEQGDLQQVFDAENRQTREFAYNSDRRMTYHRLPTGLQCYYQWSHFSTADVETAWRVTRHWSEADGQRLEDYRFHYDLDKRLTTVEDSLGRISKYYCNEYYQVTRYTDALGQSCELEWDDYQRLACITDQQGGQWHYSYDAQGRLTEETDPLGRTTQTQWLPHWALPTISVDPDGSSWRYYYDERGNLLTVTDPLQQHTHYQYDRHGQVVCITDARGGNKHLRWNENGQLIQHVDCSGSITHFYYNTAGNLTSITNAIGNSSKYQYNAAGQLIGATLADGRQEHYSVNAAGQLQSYTDPAGHTTRYRRDQRGLVHTRIDAAGRQLGFSYDAYGRLTALTNENGEQYRFQYDAGDRLTEQTDLDGRRQQLSYDPLDNVSSVRFAAGSPHQLEHRFKRDAVGRLIGKYTPDGTTAYQYDEADNLLKVGFKAAGLLPEAEPELISFSYDIMGNLLSETTAQGVLQHQYDKLGNRIATTLPDGRTINKLYYGSGHLHQINLDGQIISDIERDLLHRETLRSQGRMNTSFQYDRTGRLTGKQTKRPGAGILPDIILDRSYSYDNLDRLAGKKHNRQGQSDYRYDVTGRIESCRNEAYWETLQYDAAANLLDRRRGEEESNQNLIRFNQLLSFRGLKYSYDEHGRTRSKQTASGTQYYHYDAEHRLTEVHTERLEHTERYGYVYDALGRRIEKHRLDRDGKPCNRTTFLWDGLQMIQESSADKRQSLYLYTDEDSYEPLARIDRNGNQEQHIYYFHTDLNGMPEELTDETGEIVWECSYQLWGKPIQEIAHTEIQQNLRYQGQYLDRETGLHYNTFRYYDPDTGRFTQPDPIGLAGGFNLYQYAPNGLTWIDPFGLMCSNTSFKAAFREAKRRLRIPRNTNTPKPVKVYDNKYENRTVWEYKVDGNKKYIILHEEDKFGRGPHFHTADDLHGDPLQPKVRYNQHGGHIPENMTGITNAKGRK</sequence>
<keyword evidence="3" id="KW-0812">Transmembrane</keyword>